<keyword evidence="3" id="KW-1185">Reference proteome</keyword>
<dbReference type="EMBL" id="JAQQWK010000009">
    <property type="protein sequence ID" value="KAK8035186.1"/>
    <property type="molecule type" value="Genomic_DNA"/>
</dbReference>
<organism evidence="2 3">
    <name type="scientific">Apiospora rasikravindrae</name>
    <dbReference type="NCBI Taxonomy" id="990691"/>
    <lineage>
        <taxon>Eukaryota</taxon>
        <taxon>Fungi</taxon>
        <taxon>Dikarya</taxon>
        <taxon>Ascomycota</taxon>
        <taxon>Pezizomycotina</taxon>
        <taxon>Sordariomycetes</taxon>
        <taxon>Xylariomycetidae</taxon>
        <taxon>Amphisphaeriales</taxon>
        <taxon>Apiosporaceae</taxon>
        <taxon>Apiospora</taxon>
    </lineage>
</organism>
<feature type="domain" description="F-box" evidence="1">
    <location>
        <begin position="15"/>
        <end position="62"/>
    </location>
</feature>
<dbReference type="InterPro" id="IPR001810">
    <property type="entry name" value="F-box_dom"/>
</dbReference>
<evidence type="ECO:0000313" key="3">
    <source>
        <dbReference type="Proteomes" id="UP001444661"/>
    </source>
</evidence>
<sequence>MDQQLSTKTKEDASNSMLLKLPDETIMNILHDIDDRITFLMLRQTCSRLKRLCEDATFKHRLPAHWGTDVQRPNPLQAVGGYMISPREDAKYCRILGRDSMCGDCTKLRGDRVLYKKAVKRIYEAVWCSGCTKYHPAYLFSLAERQKKDPDPRVCIGRQGYLRLCKHHTIEWRYIEDRKKKGFSGSWWETLKPCCICETKPSPLARSYPRASIYFATYLCNAQEPEQCLYLERCLYFESNETIRDVAGCIANVLALDHPLTHCNHVSNWNFLARPASWKAKHGTRFPQYHGDGGYCIMPQCKFDVTIGNYGSTIRVGNEGTISARSPVDPAWLDALDPQSYLSADDELTRGLMWCRNPSCPVMRLGIERYFLFHQEGLPWGWMQFKPPSTGGQP</sequence>
<protein>
    <recommendedName>
        <fullName evidence="1">F-box domain-containing protein</fullName>
    </recommendedName>
</protein>
<dbReference type="InterPro" id="IPR036047">
    <property type="entry name" value="F-box-like_dom_sf"/>
</dbReference>
<accession>A0ABR1SLJ6</accession>
<evidence type="ECO:0000313" key="2">
    <source>
        <dbReference type="EMBL" id="KAK8035186.1"/>
    </source>
</evidence>
<comment type="caution">
    <text evidence="2">The sequence shown here is derived from an EMBL/GenBank/DDBJ whole genome shotgun (WGS) entry which is preliminary data.</text>
</comment>
<dbReference type="Proteomes" id="UP001444661">
    <property type="component" value="Unassembled WGS sequence"/>
</dbReference>
<dbReference type="SUPFAM" id="SSF81383">
    <property type="entry name" value="F-box domain"/>
    <property type="match status" value="1"/>
</dbReference>
<proteinExistence type="predicted"/>
<gene>
    <name evidence="2" type="ORF">PG993_010181</name>
</gene>
<name>A0ABR1SLJ6_9PEZI</name>
<dbReference type="PROSITE" id="PS50181">
    <property type="entry name" value="FBOX"/>
    <property type="match status" value="1"/>
</dbReference>
<evidence type="ECO:0000259" key="1">
    <source>
        <dbReference type="PROSITE" id="PS50181"/>
    </source>
</evidence>
<reference evidence="2 3" key="1">
    <citation type="submission" date="2023-01" db="EMBL/GenBank/DDBJ databases">
        <title>Analysis of 21 Apiospora genomes using comparative genomics revels a genus with tremendous synthesis potential of carbohydrate active enzymes and secondary metabolites.</title>
        <authorList>
            <person name="Sorensen T."/>
        </authorList>
    </citation>
    <scope>NUCLEOTIDE SEQUENCE [LARGE SCALE GENOMIC DNA]</scope>
    <source>
        <strain evidence="2 3">CBS 33761</strain>
    </source>
</reference>